<evidence type="ECO:0000313" key="2">
    <source>
        <dbReference type="Proteomes" id="UP000029443"/>
    </source>
</evidence>
<gene>
    <name evidence="1" type="ORF">T9A_01070</name>
</gene>
<sequence>MREKTEVKSLTLVVVLSILIAGCGGGGGGDGQSATGSYAPVPDTVTYREGGDVKGMQVFDYSVSNVIRSRFVVDPGTDGRWGTGDDVRAGGLTCRYQPSKNPLPPALLSVVQNMGTNGDGNFALQQLDIESDGRLSVCPRWKGKQLVREEVLCKGAFCPARYQLGYRMTIIQQALEYGGWKQSQHVVFYGENDQITTAPPFLSHIQTTELSGDSQAGFEFVVTVDPSPEYSDSVSLPNIAVYSGNGYQKKVAKWLPGDLESRVIIDRYGDNDSYVDTRYRTLTWLPEKGELQVSEASQNPPASNQLMKVYVFDGEEKPIGEIFLGAGNDEIWFSIDDVVEGFPEFVYDENGQLLSMLDTQENPEREFTYDGDKVKSIHVRDRKRREYQYSDAKLAKISLFSRSVEREEIEHQVLFRDDISGVATFIPDRRFPRDKEGVFLDPLFPQDRDQIIRLGRPF</sequence>
<name>A0ABR4WEA6_9GAMM</name>
<comment type="caution">
    <text evidence="1">The sequence shown here is derived from an EMBL/GenBank/DDBJ whole genome shotgun (WGS) entry which is preliminary data.</text>
</comment>
<accession>A0ABR4WEA6</accession>
<dbReference type="PROSITE" id="PS51257">
    <property type="entry name" value="PROKAR_LIPOPROTEIN"/>
    <property type="match status" value="1"/>
</dbReference>
<reference evidence="1 2" key="1">
    <citation type="submission" date="2012-09" db="EMBL/GenBank/DDBJ databases">
        <title>Genome Sequence of alkane-degrading Bacterium Alcanivorax jadensis T9.</title>
        <authorList>
            <person name="Lai Q."/>
            <person name="Shao Z."/>
        </authorList>
    </citation>
    <scope>NUCLEOTIDE SEQUENCE [LARGE SCALE GENOMIC DNA]</scope>
    <source>
        <strain evidence="1 2">T9</strain>
    </source>
</reference>
<dbReference type="Proteomes" id="UP000029443">
    <property type="component" value="Unassembled WGS sequence"/>
</dbReference>
<proteinExistence type="predicted"/>
<protein>
    <recommendedName>
        <fullName evidence="3">Lipoprotein</fullName>
    </recommendedName>
</protein>
<dbReference type="RefSeq" id="WP_156964834.1">
    <property type="nucleotide sequence ID" value="NZ_ARXU01000003.1"/>
</dbReference>
<evidence type="ECO:0008006" key="3">
    <source>
        <dbReference type="Google" id="ProtNLM"/>
    </source>
</evidence>
<evidence type="ECO:0000313" key="1">
    <source>
        <dbReference type="EMBL" id="KGD61861.1"/>
    </source>
</evidence>
<keyword evidence="2" id="KW-1185">Reference proteome</keyword>
<organism evidence="1 2">
    <name type="scientific">Alcanivorax jadensis T9</name>
    <dbReference type="NCBI Taxonomy" id="1177181"/>
    <lineage>
        <taxon>Bacteria</taxon>
        <taxon>Pseudomonadati</taxon>
        <taxon>Pseudomonadota</taxon>
        <taxon>Gammaproteobacteria</taxon>
        <taxon>Oceanospirillales</taxon>
        <taxon>Alcanivoracaceae</taxon>
        <taxon>Alcanivorax</taxon>
    </lineage>
</organism>
<dbReference type="EMBL" id="ARXU01000003">
    <property type="protein sequence ID" value="KGD61861.1"/>
    <property type="molecule type" value="Genomic_DNA"/>
</dbReference>